<evidence type="ECO:0000313" key="7">
    <source>
        <dbReference type="Proteomes" id="UP000281488"/>
    </source>
</evidence>
<evidence type="ECO:0000313" key="4">
    <source>
        <dbReference type="EMBL" id="STP69378.1"/>
    </source>
</evidence>
<reference evidence="1 5" key="1">
    <citation type="submission" date="2018-04" db="EMBL/GenBank/DDBJ databases">
        <authorList>
            <person name="Van Tyne D."/>
        </authorList>
    </citation>
    <scope>NUCLEOTIDE SEQUENCE [LARGE SCALE GENOMIC DNA]</scope>
    <source>
        <strain evidence="1 5">B2535</strain>
    </source>
</reference>
<accession>A0A2P6BN28</accession>
<dbReference type="Proteomes" id="UP000244140">
    <property type="component" value="Unassembled WGS sequence"/>
</dbReference>
<organism evidence="1 5">
    <name type="scientific">Enterococcus faecalis</name>
    <name type="common">Streptococcus faecalis</name>
    <dbReference type="NCBI Taxonomy" id="1351"/>
    <lineage>
        <taxon>Bacteria</taxon>
        <taxon>Bacillati</taxon>
        <taxon>Bacillota</taxon>
        <taxon>Bacilli</taxon>
        <taxon>Lactobacillales</taxon>
        <taxon>Enterococcaceae</taxon>
        <taxon>Enterococcus</taxon>
    </lineage>
</organism>
<gene>
    <name evidence="1" type="ORF">DAI13_02805</name>
    <name evidence="2" type="ORF">EGW16_15815</name>
    <name evidence="3" type="ORF">EU507_15890</name>
    <name evidence="4" type="ORF">NCTC13379_03249</name>
</gene>
<dbReference type="RefSeq" id="WP_002358561.1">
    <property type="nucleotide sequence ID" value="NZ_CP138648.1"/>
</dbReference>
<name>A0A2P6BN28_ENTFL</name>
<reference evidence="3 8" key="4">
    <citation type="submission" date="2019-02" db="EMBL/GenBank/DDBJ databases">
        <title>From farm to fork: dissemination of Tn554::fexA-optrA in linezolid-resistant Enterococcus faecalis clones from chicken feces and meat in Tunisia.</title>
        <authorList>
            <person name="Tedim A.P."/>
            <person name="Elghaieb H."/>
            <person name="Abbassi M.S."/>
            <person name="Novais C."/>
            <person name="Hassen A."/>
            <person name="Peixe L."/>
            <person name="Freitas A.R."/>
        </authorList>
    </citation>
    <scope>NUCLEOTIDE SEQUENCE [LARGE SCALE GENOMIC DNA]</scope>
    <source>
        <strain evidence="3 8">728T</strain>
    </source>
</reference>
<dbReference type="Proteomes" id="UP000292223">
    <property type="component" value="Unassembled WGS sequence"/>
</dbReference>
<dbReference type="Proteomes" id="UP000254396">
    <property type="component" value="Unassembled WGS sequence"/>
</dbReference>
<dbReference type="AlphaFoldDB" id="A0A2P6BN28"/>
<dbReference type="EMBL" id="RKMZ01000015">
    <property type="protein sequence ID" value="ROX29438.1"/>
    <property type="molecule type" value="Genomic_DNA"/>
</dbReference>
<evidence type="ECO:0000313" key="5">
    <source>
        <dbReference type="Proteomes" id="UP000244140"/>
    </source>
</evidence>
<evidence type="ECO:0000313" key="3">
    <source>
        <dbReference type="EMBL" id="RYU29207.1"/>
    </source>
</evidence>
<proteinExistence type="predicted"/>
<evidence type="ECO:0000313" key="1">
    <source>
        <dbReference type="EMBL" id="PTN76725.1"/>
    </source>
</evidence>
<dbReference type="EMBL" id="UGIX01000001">
    <property type="protein sequence ID" value="STP69378.1"/>
    <property type="molecule type" value="Genomic_DNA"/>
</dbReference>
<sequence length="50" mass="5602">MKKVISTILLVILFVGSGYVVNAAPEMKSLTNFETNDQHYDLQGIEHSFC</sequence>
<reference evidence="4 6" key="2">
    <citation type="submission" date="2018-06" db="EMBL/GenBank/DDBJ databases">
        <authorList>
            <consortium name="Pathogen Informatics"/>
            <person name="Doyle S."/>
        </authorList>
    </citation>
    <scope>NUCLEOTIDE SEQUENCE [LARGE SCALE GENOMIC DNA]</scope>
    <source>
        <strain evidence="4 6">NCTC13379</strain>
    </source>
</reference>
<evidence type="ECO:0000313" key="8">
    <source>
        <dbReference type="Proteomes" id="UP000292223"/>
    </source>
</evidence>
<reference evidence="2 7" key="3">
    <citation type="submission" date="2018-10" db="EMBL/GenBank/DDBJ databases">
        <title>Genotypes and phenotypes of Enterococci isolated from broiler chickens.</title>
        <authorList>
            <person name="Muhammad A.R."/>
            <person name="Diarra M.S."/>
        </authorList>
    </citation>
    <scope>NUCLEOTIDE SEQUENCE [LARGE SCALE GENOMIC DNA]</scope>
    <source>
        <strain evidence="2 7">LIT2 A36'</strain>
    </source>
</reference>
<evidence type="ECO:0000313" key="2">
    <source>
        <dbReference type="EMBL" id="ROX29438.1"/>
    </source>
</evidence>
<dbReference type="Proteomes" id="UP000281488">
    <property type="component" value="Unassembled WGS sequence"/>
</dbReference>
<evidence type="ECO:0000313" key="6">
    <source>
        <dbReference type="Proteomes" id="UP000254396"/>
    </source>
</evidence>
<dbReference type="EMBL" id="SEWT01000016">
    <property type="protein sequence ID" value="RYU29207.1"/>
    <property type="molecule type" value="Genomic_DNA"/>
</dbReference>
<dbReference type="EMBL" id="PZZH01000001">
    <property type="protein sequence ID" value="PTN76725.1"/>
    <property type="molecule type" value="Genomic_DNA"/>
</dbReference>
<comment type="caution">
    <text evidence="1">The sequence shown here is derived from an EMBL/GenBank/DDBJ whole genome shotgun (WGS) entry which is preliminary data.</text>
</comment>
<protein>
    <submittedName>
        <fullName evidence="1">Uncharacterized protein</fullName>
    </submittedName>
</protein>